<evidence type="ECO:0000259" key="2">
    <source>
        <dbReference type="Pfam" id="PF09084"/>
    </source>
</evidence>
<evidence type="ECO:0000313" key="3">
    <source>
        <dbReference type="EMBL" id="RAI43440.1"/>
    </source>
</evidence>
<feature type="domain" description="SsuA/THI5-like" evidence="2">
    <location>
        <begin position="44"/>
        <end position="254"/>
    </location>
</feature>
<sequence>MTGTLSRITTLALALMLIGAPAQAAEKITFMIDWLPAGDKAVPYLAVKKGLFAAEGLDVTIQSGRGSSDVVTKLGTGAADIGTGGLAALLQAKAETGVPVKAVYSIYTKQADAIFTTEGSGITSLKDVAGKKVATATFSSSNVSWPLVLTANGIDPASVQLLKVDPGALAPMLAAGQIVATINWITVAAAFEGPLAEAKKTLKVLQWSDYGYDGYGLSLFVSERMLKERPATVKKFVKAYAEATRMAIADPKAAADALKAMVPEIDVATAEKQFVSSIPLIVNDISKRDGDGAFEPKLLATTWQWVAKAQNLPIGKLDPETVVDRSVAK</sequence>
<accession>A0A327KX01</accession>
<dbReference type="Pfam" id="PF09084">
    <property type="entry name" value="NMT1"/>
    <property type="match status" value="1"/>
</dbReference>
<feature type="signal peptide" evidence="1">
    <location>
        <begin position="1"/>
        <end position="24"/>
    </location>
</feature>
<dbReference type="SUPFAM" id="SSF53850">
    <property type="entry name" value="Periplasmic binding protein-like II"/>
    <property type="match status" value="1"/>
</dbReference>
<evidence type="ECO:0000256" key="1">
    <source>
        <dbReference type="SAM" id="SignalP"/>
    </source>
</evidence>
<name>A0A327KX01_9BRAD</name>
<dbReference type="InterPro" id="IPR015168">
    <property type="entry name" value="SsuA/THI5"/>
</dbReference>
<dbReference type="OrthoDB" id="5372616at2"/>
<feature type="chain" id="PRO_5016353486" evidence="1">
    <location>
        <begin position="25"/>
        <end position="329"/>
    </location>
</feature>
<proteinExistence type="predicted"/>
<dbReference type="RefSeq" id="WP_111419687.1">
    <property type="nucleotide sequence ID" value="NZ_NPEX01000088.1"/>
</dbReference>
<dbReference type="PANTHER" id="PTHR31528:SF15">
    <property type="entry name" value="RIBOFLAVIN-BINDING PROTEIN RIBY"/>
    <property type="match status" value="1"/>
</dbReference>
<keyword evidence="4" id="KW-1185">Reference proteome</keyword>
<dbReference type="Proteomes" id="UP000249130">
    <property type="component" value="Unassembled WGS sequence"/>
</dbReference>
<comment type="caution">
    <text evidence="3">The sequence shown here is derived from an EMBL/GenBank/DDBJ whole genome shotgun (WGS) entry which is preliminary data.</text>
</comment>
<dbReference type="PANTHER" id="PTHR31528">
    <property type="entry name" value="4-AMINO-5-HYDROXYMETHYL-2-METHYLPYRIMIDINE PHOSPHATE SYNTHASE THI11-RELATED"/>
    <property type="match status" value="1"/>
</dbReference>
<evidence type="ECO:0000313" key="4">
    <source>
        <dbReference type="Proteomes" id="UP000249130"/>
    </source>
</evidence>
<dbReference type="AlphaFoldDB" id="A0A327KX01"/>
<dbReference type="Gene3D" id="3.40.190.10">
    <property type="entry name" value="Periplasmic binding protein-like II"/>
    <property type="match status" value="2"/>
</dbReference>
<gene>
    <name evidence="3" type="ORF">CH341_14215</name>
</gene>
<dbReference type="InterPro" id="IPR027939">
    <property type="entry name" value="NMT1/THI5"/>
</dbReference>
<protein>
    <submittedName>
        <fullName evidence="3">Sulfonate/nitrate transporter</fullName>
    </submittedName>
</protein>
<organism evidence="3 4">
    <name type="scientific">Rhodoplanes roseus</name>
    <dbReference type="NCBI Taxonomy" id="29409"/>
    <lineage>
        <taxon>Bacteria</taxon>
        <taxon>Pseudomonadati</taxon>
        <taxon>Pseudomonadota</taxon>
        <taxon>Alphaproteobacteria</taxon>
        <taxon>Hyphomicrobiales</taxon>
        <taxon>Nitrobacteraceae</taxon>
        <taxon>Rhodoplanes</taxon>
    </lineage>
</organism>
<keyword evidence="1" id="KW-0732">Signal</keyword>
<reference evidence="3 4" key="1">
    <citation type="submission" date="2017-07" db="EMBL/GenBank/DDBJ databases">
        <title>Draft Genome Sequences of Select Purple Nonsulfur Bacteria.</title>
        <authorList>
            <person name="Lasarre B."/>
            <person name="Mckinlay J.B."/>
        </authorList>
    </citation>
    <scope>NUCLEOTIDE SEQUENCE [LARGE SCALE GENOMIC DNA]</scope>
    <source>
        <strain evidence="3 4">DSM 5909</strain>
    </source>
</reference>
<dbReference type="GO" id="GO:0009228">
    <property type="term" value="P:thiamine biosynthetic process"/>
    <property type="evidence" value="ECO:0007669"/>
    <property type="project" value="InterPro"/>
</dbReference>
<dbReference type="EMBL" id="NPEX01000088">
    <property type="protein sequence ID" value="RAI43440.1"/>
    <property type="molecule type" value="Genomic_DNA"/>
</dbReference>